<evidence type="ECO:0000256" key="1">
    <source>
        <dbReference type="SAM" id="SignalP"/>
    </source>
</evidence>
<protein>
    <submittedName>
        <fullName evidence="2">Uncharacterized protein</fullName>
    </submittedName>
</protein>
<organism evidence="2 3">
    <name type="scientific">Zymoseptoria tritici ST99CH_1E4</name>
    <dbReference type="NCBI Taxonomy" id="1276532"/>
    <lineage>
        <taxon>Eukaryota</taxon>
        <taxon>Fungi</taxon>
        <taxon>Dikarya</taxon>
        <taxon>Ascomycota</taxon>
        <taxon>Pezizomycotina</taxon>
        <taxon>Dothideomycetes</taxon>
        <taxon>Dothideomycetidae</taxon>
        <taxon>Mycosphaerellales</taxon>
        <taxon>Mycosphaerellaceae</taxon>
        <taxon>Zymoseptoria</taxon>
    </lineage>
</organism>
<dbReference type="Proteomes" id="UP000245764">
    <property type="component" value="Chromosome 1"/>
</dbReference>
<keyword evidence="1" id="KW-0732">Signal</keyword>
<evidence type="ECO:0000313" key="3">
    <source>
        <dbReference type="Proteomes" id="UP000245764"/>
    </source>
</evidence>
<feature type="signal peptide" evidence="1">
    <location>
        <begin position="1"/>
        <end position="17"/>
    </location>
</feature>
<name>A0A2H1FPD7_ZYMTR</name>
<sequence length="146" mass="15409">MKTTILFSTLFAATALAGFNVQQLPKSWSPLGKGDGSKMLLAREDGGTRDCQNHTDCKGICDNDPTGCGAGQEDYCFDPNKKCYCIAEKIPELCVCLYPPSIFGPLADSCRRGALGTDTFCVYGCGGFGVPGNAGCNSEGDPCLKE</sequence>
<feature type="chain" id="PRO_5013634993" evidence="1">
    <location>
        <begin position="18"/>
        <end position="146"/>
    </location>
</feature>
<evidence type="ECO:0000313" key="2">
    <source>
        <dbReference type="EMBL" id="SMR43185.1"/>
    </source>
</evidence>
<reference evidence="3" key="1">
    <citation type="submission" date="2017-05" db="EMBL/GenBank/DDBJ databases">
        <authorList>
            <person name="Song R."/>
            <person name="Chenine A.L."/>
            <person name="Ruprecht R.M."/>
        </authorList>
    </citation>
    <scope>NUCLEOTIDE SEQUENCE [LARGE SCALE GENOMIC DNA]</scope>
</reference>
<dbReference type="AlphaFoldDB" id="A0A2H1FPD7"/>
<gene>
    <name evidence="2" type="ORF">ZT1E4_G1963</name>
</gene>
<proteinExistence type="predicted"/>
<accession>A0A2H1FPD7</accession>
<dbReference type="EMBL" id="LT854253">
    <property type="protein sequence ID" value="SMR43185.1"/>
    <property type="molecule type" value="Genomic_DNA"/>
</dbReference>